<dbReference type="OrthoDB" id="9983560at2759"/>
<accession>A0A6A6IM06</accession>
<dbReference type="InterPro" id="IPR006094">
    <property type="entry name" value="Oxid_FAD_bind_N"/>
</dbReference>
<sequence length="550" mass="59460">MGFGWTQSTAANLTDCRCFPGDSCWPAAVVWGSFNNTVGGKLVATVPLATPCHGAAFNEAECDALRATWLLPSTHMETSSSIMAPWFANESCEAFLPPTSQCVTGAYVQYSVDAREASDYQATIRFAKDHNIRLVIRNTGHDWLGKSTGAGAIALWTHHMKDIQILDYESDHYTGKALKAGAGVKLIDAYKAAHNAGLVIVGGTGPTVGLAGGYTQGGGHGLLATKFGLAADQALEWEVVTADGEIRSASPTKNPDLYWALAGGGGGTYAAVLSLTVKAYPDGLTSGANLTFSAAGVSPDIFFSGVEAYLAGLPVLIDAGTASTWLLNKETFILAPAVGVGMTREKMDQLHKPVLDKLQGLGIKYAYYSNDFPSFFDMFQAVNPETAIGTFQIGGRLIPRTVVTEKTHAFRKVLQNITQYGTWISGLAFNVSNTPDVPNAAFKAWRETLVSIVVGTFYDYQSRENNIANQKLMTNTLVPQLSSLIPGGGHAYLNEGDMWEPNWQEVFYGENYERLLSIKDKYDPQGIFYGWTAVGSERWKQMEDLRLCKA</sequence>
<protein>
    <submittedName>
        <fullName evidence="4">FAD binding domain-containing protein</fullName>
    </submittedName>
</protein>
<comment type="similarity">
    <text evidence="1">Belongs to the oxygen-dependent FAD-linked oxidoreductase family.</text>
</comment>
<evidence type="ECO:0000313" key="5">
    <source>
        <dbReference type="Proteomes" id="UP000800094"/>
    </source>
</evidence>
<dbReference type="Proteomes" id="UP000800094">
    <property type="component" value="Unassembled WGS sequence"/>
</dbReference>
<evidence type="ECO:0000256" key="2">
    <source>
        <dbReference type="ARBA" id="ARBA00023002"/>
    </source>
</evidence>
<dbReference type="InterPro" id="IPR016169">
    <property type="entry name" value="FAD-bd_PCMH_sub2"/>
</dbReference>
<gene>
    <name evidence="4" type="ORF">BU26DRAFT_423796</name>
</gene>
<keyword evidence="5" id="KW-1185">Reference proteome</keyword>
<dbReference type="RefSeq" id="XP_033686263.1">
    <property type="nucleotide sequence ID" value="XM_033823531.1"/>
</dbReference>
<dbReference type="PROSITE" id="PS51387">
    <property type="entry name" value="FAD_PCMH"/>
    <property type="match status" value="1"/>
</dbReference>
<feature type="domain" description="FAD-binding PCMH-type" evidence="3">
    <location>
        <begin position="100"/>
        <end position="282"/>
    </location>
</feature>
<dbReference type="PANTHER" id="PTHR13878">
    <property type="entry name" value="GULONOLACTONE OXIDASE"/>
    <property type="match status" value="1"/>
</dbReference>
<dbReference type="Pfam" id="PF01565">
    <property type="entry name" value="FAD_binding_4"/>
    <property type="match status" value="1"/>
</dbReference>
<keyword evidence="2" id="KW-0560">Oxidoreductase</keyword>
<dbReference type="Gene3D" id="3.30.465.10">
    <property type="match status" value="2"/>
</dbReference>
<dbReference type="EMBL" id="ML987193">
    <property type="protein sequence ID" value="KAF2251259.1"/>
    <property type="molecule type" value="Genomic_DNA"/>
</dbReference>
<reference evidence="4" key="1">
    <citation type="journal article" date="2020" name="Stud. Mycol.">
        <title>101 Dothideomycetes genomes: a test case for predicting lifestyles and emergence of pathogens.</title>
        <authorList>
            <person name="Haridas S."/>
            <person name="Albert R."/>
            <person name="Binder M."/>
            <person name="Bloem J."/>
            <person name="Labutti K."/>
            <person name="Salamov A."/>
            <person name="Andreopoulos B."/>
            <person name="Baker S."/>
            <person name="Barry K."/>
            <person name="Bills G."/>
            <person name="Bluhm B."/>
            <person name="Cannon C."/>
            <person name="Castanera R."/>
            <person name="Culley D."/>
            <person name="Daum C."/>
            <person name="Ezra D."/>
            <person name="Gonzalez J."/>
            <person name="Henrissat B."/>
            <person name="Kuo A."/>
            <person name="Liang C."/>
            <person name="Lipzen A."/>
            <person name="Lutzoni F."/>
            <person name="Magnuson J."/>
            <person name="Mondo S."/>
            <person name="Nolan M."/>
            <person name="Ohm R."/>
            <person name="Pangilinan J."/>
            <person name="Park H.-J."/>
            <person name="Ramirez L."/>
            <person name="Alfaro M."/>
            <person name="Sun H."/>
            <person name="Tritt A."/>
            <person name="Yoshinaga Y."/>
            <person name="Zwiers L.-H."/>
            <person name="Turgeon B."/>
            <person name="Goodwin S."/>
            <person name="Spatafora J."/>
            <person name="Crous P."/>
            <person name="Grigoriev I."/>
        </authorList>
    </citation>
    <scope>NUCLEOTIDE SEQUENCE</scope>
    <source>
        <strain evidence="4">CBS 122368</strain>
    </source>
</reference>
<name>A0A6A6IM06_9PLEO</name>
<dbReference type="InterPro" id="IPR012951">
    <property type="entry name" value="BBE"/>
</dbReference>
<dbReference type="InterPro" id="IPR050432">
    <property type="entry name" value="FAD-linked_Oxidoreductases_BP"/>
</dbReference>
<dbReference type="GO" id="GO:0016491">
    <property type="term" value="F:oxidoreductase activity"/>
    <property type="evidence" value="ECO:0007669"/>
    <property type="project" value="UniProtKB-KW"/>
</dbReference>
<evidence type="ECO:0000313" key="4">
    <source>
        <dbReference type="EMBL" id="KAF2251259.1"/>
    </source>
</evidence>
<dbReference type="Pfam" id="PF08031">
    <property type="entry name" value="BBE"/>
    <property type="match status" value="1"/>
</dbReference>
<evidence type="ECO:0000256" key="1">
    <source>
        <dbReference type="ARBA" id="ARBA00005466"/>
    </source>
</evidence>
<dbReference type="InterPro" id="IPR036318">
    <property type="entry name" value="FAD-bd_PCMH-like_sf"/>
</dbReference>
<dbReference type="SUPFAM" id="SSF56176">
    <property type="entry name" value="FAD-binding/transporter-associated domain-like"/>
    <property type="match status" value="1"/>
</dbReference>
<proteinExistence type="inferred from homology"/>
<dbReference type="InterPro" id="IPR016166">
    <property type="entry name" value="FAD-bd_PCMH"/>
</dbReference>
<dbReference type="AlphaFoldDB" id="A0A6A6IM06"/>
<dbReference type="PANTHER" id="PTHR13878:SF91">
    <property type="entry name" value="FAD BINDING DOMAIN PROTEIN (AFU_ORTHOLOGUE AFUA_6G12070)-RELATED"/>
    <property type="match status" value="1"/>
</dbReference>
<evidence type="ECO:0000259" key="3">
    <source>
        <dbReference type="PROSITE" id="PS51387"/>
    </source>
</evidence>
<dbReference type="GO" id="GO:0071949">
    <property type="term" value="F:FAD binding"/>
    <property type="evidence" value="ECO:0007669"/>
    <property type="project" value="InterPro"/>
</dbReference>
<dbReference type="Gene3D" id="3.40.462.20">
    <property type="match status" value="1"/>
</dbReference>
<organism evidence="4 5">
    <name type="scientific">Trematosphaeria pertusa</name>
    <dbReference type="NCBI Taxonomy" id="390896"/>
    <lineage>
        <taxon>Eukaryota</taxon>
        <taxon>Fungi</taxon>
        <taxon>Dikarya</taxon>
        <taxon>Ascomycota</taxon>
        <taxon>Pezizomycotina</taxon>
        <taxon>Dothideomycetes</taxon>
        <taxon>Pleosporomycetidae</taxon>
        <taxon>Pleosporales</taxon>
        <taxon>Massarineae</taxon>
        <taxon>Trematosphaeriaceae</taxon>
        <taxon>Trematosphaeria</taxon>
    </lineage>
</organism>
<dbReference type="GeneID" id="54576861"/>